<name>A0A6I8MBY4_9FUSO</name>
<evidence type="ECO:0000313" key="1">
    <source>
        <dbReference type="EMBL" id="VWL84948.1"/>
    </source>
</evidence>
<sequence length="88" mass="10492">MNTRISVKETAYILNSTEQFVRIELQRELLPIGICLKGGKSNRFTYYIYLSKLEEYLDKKIDIVDLRKKLYSKGFYSEKEWCKIGEEI</sequence>
<organism evidence="1 2">
    <name type="scientific">Oceanivirga miroungae</name>
    <dbReference type="NCBI Taxonomy" id="1130046"/>
    <lineage>
        <taxon>Bacteria</taxon>
        <taxon>Fusobacteriati</taxon>
        <taxon>Fusobacteriota</taxon>
        <taxon>Fusobacteriia</taxon>
        <taxon>Fusobacteriales</taxon>
        <taxon>Leptotrichiaceae</taxon>
        <taxon>Oceanivirga</taxon>
    </lineage>
</organism>
<dbReference type="RefSeq" id="WP_156682996.1">
    <property type="nucleotide sequence ID" value="NZ_CABWIB010000001.1"/>
</dbReference>
<dbReference type="Proteomes" id="UP000419017">
    <property type="component" value="Unassembled WGS sequence"/>
</dbReference>
<dbReference type="AlphaFoldDB" id="A0A6I8MBY4"/>
<gene>
    <name evidence="1" type="ORF">OMES3154_00221</name>
</gene>
<accession>A0A6I8MBY4</accession>
<proteinExistence type="predicted"/>
<evidence type="ECO:0000313" key="2">
    <source>
        <dbReference type="Proteomes" id="UP000419017"/>
    </source>
</evidence>
<protein>
    <submittedName>
        <fullName evidence="1">Uncharacterized protein</fullName>
    </submittedName>
</protein>
<dbReference type="EMBL" id="CABWIB010000001">
    <property type="protein sequence ID" value="VWL84948.1"/>
    <property type="molecule type" value="Genomic_DNA"/>
</dbReference>
<keyword evidence="2" id="KW-1185">Reference proteome</keyword>
<reference evidence="1 2" key="1">
    <citation type="submission" date="2019-10" db="EMBL/GenBank/DDBJ databases">
        <authorList>
            <person name="Blom J."/>
        </authorList>
    </citation>
    <scope>NUCLEOTIDE SEQUENCE [LARGE SCALE GENOMIC DNA]</scope>
    <source>
        <strain evidence="1 2">ES3154-GLU</strain>
    </source>
</reference>